<sequence>MPKKHSTFLQGSAKSRNTLLKAPPFGIPHLLLRRRRWDCGCGKRAGMLSLQDPPHARKSAQDGGMHFRLVLAEKTPADFSCIAAARQLRLPVDVVLVGHIPSALLTRYRQVVGVRRILHFPDDSLAHLPADASASLLRFLAAKYKAKVLCAVAGTAGKDILPRLGALLDIQPITDVVRIQDFNTFTRPIYAGNALQTVQCQQHPRVRRAPNHLRVRDSFRKRMRALLLCATSSLAANGLQILTFRAAAFAPSELTDTPCPLVEINDFHEKTRINFVEEILQDSTKPQLGSAQIVVSGGRGFRCREDFVGLLEPLREKLGAALGATRAAVDLGFVSNDLQVGQTGKIVAPNLYMAFGLSGASQHVAGMRGAKAIVAVNKDPEAPIFKVTLSALQPSPGADLSLTLHAAVSAFAYLPLAHSPHAPPALCMYEARRASKQHSLVRARTVCSRRLSRARAERPPGRLRGRQRGDTEEGVGFFLLFLHLRTPPPPEGAPPSVAASGNRLTTAEPASSSSAFFVACGLLSDMRLLLGGRYLQGASGANGENTTAASPQWGRHRPLIPRDLDYSACRDSPNACVIPWNDSEASNAALGDCAHSPTPPVHISPPPG</sequence>
<dbReference type="GO" id="GO:0050660">
    <property type="term" value="F:flavin adenine dinucleotide binding"/>
    <property type="evidence" value="ECO:0007669"/>
    <property type="project" value="InterPro"/>
</dbReference>
<dbReference type="InterPro" id="IPR033947">
    <property type="entry name" value="ETF_alpha_N"/>
</dbReference>
<dbReference type="EMBL" id="JROU02000316">
    <property type="protein sequence ID" value="OEH79655.1"/>
    <property type="molecule type" value="Genomic_DNA"/>
</dbReference>
<name>A0A1D3D869_9EIME</name>
<organism evidence="5 6">
    <name type="scientific">Cyclospora cayetanensis</name>
    <dbReference type="NCBI Taxonomy" id="88456"/>
    <lineage>
        <taxon>Eukaryota</taxon>
        <taxon>Sar</taxon>
        <taxon>Alveolata</taxon>
        <taxon>Apicomplexa</taxon>
        <taxon>Conoidasida</taxon>
        <taxon>Coccidia</taxon>
        <taxon>Eucoccidiorida</taxon>
        <taxon>Eimeriorina</taxon>
        <taxon>Eimeriidae</taxon>
        <taxon>Cyclospora</taxon>
    </lineage>
</organism>
<dbReference type="GO" id="GO:0009055">
    <property type="term" value="F:electron transfer activity"/>
    <property type="evidence" value="ECO:0007669"/>
    <property type="project" value="InterPro"/>
</dbReference>
<feature type="region of interest" description="Disordered" evidence="3">
    <location>
        <begin position="537"/>
        <end position="557"/>
    </location>
</feature>
<accession>A0A1D3D869</accession>
<dbReference type="VEuPathDB" id="ToxoDB:cyc_00794"/>
<dbReference type="Gene3D" id="3.40.50.620">
    <property type="entry name" value="HUPs"/>
    <property type="match status" value="1"/>
</dbReference>
<comment type="similarity">
    <text evidence="2">Belongs to the ETF alpha-subunit/FixB family.</text>
</comment>
<dbReference type="AlphaFoldDB" id="A0A1D3D869"/>
<keyword evidence="6" id="KW-1185">Reference proteome</keyword>
<dbReference type="VEuPathDB" id="ToxoDB:LOC34617906"/>
<dbReference type="CDD" id="cd01715">
    <property type="entry name" value="ETF_alpha"/>
    <property type="match status" value="1"/>
</dbReference>
<dbReference type="GO" id="GO:0005759">
    <property type="term" value="C:mitochondrial matrix"/>
    <property type="evidence" value="ECO:0007669"/>
    <property type="project" value="UniProtKB-SubCell"/>
</dbReference>
<dbReference type="Gene3D" id="3.40.50.1220">
    <property type="entry name" value="TPP-binding domain"/>
    <property type="match status" value="1"/>
</dbReference>
<evidence type="ECO:0000256" key="3">
    <source>
        <dbReference type="SAM" id="MobiDB-lite"/>
    </source>
</evidence>
<feature type="domain" description="Electron transfer flavoprotein alpha/beta-subunit N-terminal" evidence="4">
    <location>
        <begin position="68"/>
        <end position="241"/>
    </location>
</feature>
<dbReference type="InterPro" id="IPR001308">
    <property type="entry name" value="ETF_a/FixB"/>
</dbReference>
<evidence type="ECO:0000256" key="2">
    <source>
        <dbReference type="ARBA" id="ARBA00005817"/>
    </source>
</evidence>
<dbReference type="Proteomes" id="UP000095192">
    <property type="component" value="Unassembled WGS sequence"/>
</dbReference>
<dbReference type="PANTHER" id="PTHR43153:SF1">
    <property type="entry name" value="ELECTRON TRANSFER FLAVOPROTEIN SUBUNIT ALPHA, MITOCHONDRIAL"/>
    <property type="match status" value="1"/>
</dbReference>
<evidence type="ECO:0000313" key="6">
    <source>
        <dbReference type="Proteomes" id="UP000095192"/>
    </source>
</evidence>
<dbReference type="InterPro" id="IPR014731">
    <property type="entry name" value="ETF_asu_C"/>
</dbReference>
<dbReference type="InterPro" id="IPR014730">
    <property type="entry name" value="ETF_a/b_N"/>
</dbReference>
<dbReference type="SUPFAM" id="SSF52402">
    <property type="entry name" value="Adenine nucleotide alpha hydrolases-like"/>
    <property type="match status" value="1"/>
</dbReference>
<dbReference type="PANTHER" id="PTHR43153">
    <property type="entry name" value="ELECTRON TRANSFER FLAVOPROTEIN ALPHA"/>
    <property type="match status" value="1"/>
</dbReference>
<proteinExistence type="inferred from homology"/>
<dbReference type="SUPFAM" id="SSF52467">
    <property type="entry name" value="DHS-like NAD/FAD-binding domain"/>
    <property type="match status" value="1"/>
</dbReference>
<dbReference type="InParanoid" id="A0A1D3D869"/>
<protein>
    <submittedName>
        <fullName evidence="5">Electron transfer flavoprotein subunit beta</fullName>
    </submittedName>
</protein>
<dbReference type="GO" id="GO:0033539">
    <property type="term" value="P:fatty acid beta-oxidation using acyl-CoA dehydrogenase"/>
    <property type="evidence" value="ECO:0007669"/>
    <property type="project" value="TreeGrafter"/>
</dbReference>
<dbReference type="SMART" id="SM00893">
    <property type="entry name" value="ETF"/>
    <property type="match status" value="1"/>
</dbReference>
<dbReference type="InterPro" id="IPR014729">
    <property type="entry name" value="Rossmann-like_a/b/a_fold"/>
</dbReference>
<dbReference type="InterPro" id="IPR029035">
    <property type="entry name" value="DHS-like_NAD/FAD-binding_dom"/>
</dbReference>
<comment type="subcellular location">
    <subcellularLocation>
        <location evidence="1">Mitochondrion matrix</location>
    </subcellularLocation>
</comment>
<evidence type="ECO:0000256" key="1">
    <source>
        <dbReference type="ARBA" id="ARBA00004305"/>
    </source>
</evidence>
<comment type="caution">
    <text evidence="5">The sequence shown here is derived from an EMBL/GenBank/DDBJ whole genome shotgun (WGS) entry which is preliminary data.</text>
</comment>
<evidence type="ECO:0000259" key="4">
    <source>
        <dbReference type="SMART" id="SM00893"/>
    </source>
</evidence>
<dbReference type="Pfam" id="PF00766">
    <property type="entry name" value="ETF_alpha"/>
    <property type="match status" value="1"/>
</dbReference>
<dbReference type="Pfam" id="PF01012">
    <property type="entry name" value="ETF"/>
    <property type="match status" value="1"/>
</dbReference>
<reference evidence="5 6" key="1">
    <citation type="journal article" date="2016" name="BMC Genomics">
        <title>Comparative genomics reveals Cyclospora cayetanensis possesses coccidia-like metabolism and invasion components but unique surface antigens.</title>
        <authorList>
            <person name="Liu S."/>
            <person name="Wang L."/>
            <person name="Zheng H."/>
            <person name="Xu Z."/>
            <person name="Roellig D.M."/>
            <person name="Li N."/>
            <person name="Frace M.A."/>
            <person name="Tang K."/>
            <person name="Arrowood M.J."/>
            <person name="Moss D.M."/>
            <person name="Zhang L."/>
            <person name="Feng Y."/>
            <person name="Xiao L."/>
        </authorList>
    </citation>
    <scope>NUCLEOTIDE SEQUENCE [LARGE SCALE GENOMIC DNA]</scope>
    <source>
        <strain evidence="5 6">CHN_HEN01</strain>
    </source>
</reference>
<evidence type="ECO:0000313" key="5">
    <source>
        <dbReference type="EMBL" id="OEH79655.1"/>
    </source>
</evidence>
<gene>
    <name evidence="5" type="ORF">cyc_00794</name>
</gene>